<comment type="similarity">
    <text evidence="1">Belongs to the peptidase C14A family.</text>
</comment>
<dbReference type="InterPro" id="IPR011600">
    <property type="entry name" value="Pept_C14_caspase"/>
</dbReference>
<dbReference type="AlphaFoldDB" id="A0A6P7TQT0"/>
<dbReference type="Pfam" id="PF00656">
    <property type="entry name" value="Peptidase_C14"/>
    <property type="match status" value="1"/>
</dbReference>
<dbReference type="InterPro" id="IPR001309">
    <property type="entry name" value="Pept_C14_p20"/>
</dbReference>
<protein>
    <submittedName>
        <fullName evidence="4">Caspase-3-like</fullName>
    </submittedName>
</protein>
<dbReference type="SUPFAM" id="SSF52129">
    <property type="entry name" value="Caspase-like"/>
    <property type="match status" value="1"/>
</dbReference>
<dbReference type="InterPro" id="IPR002398">
    <property type="entry name" value="Pept_C14"/>
</dbReference>
<sequence>MNHKSRGYALIINNRDFNSGTHMSSRKGTDQDAQSLYNQLVGPMGFDKTRVKVFNNVTACNMKKLCTSLVDHKDCDMFFCAVLSHGDSSYVYGVDGPLSLSSLLEPFKADVCPTLGGKPKVFLIQVGLLGYLRHVGETG</sequence>
<evidence type="ECO:0000313" key="4">
    <source>
        <dbReference type="RefSeq" id="XP_029654589.2"/>
    </source>
</evidence>
<dbReference type="PRINTS" id="PR00376">
    <property type="entry name" value="IL1BCENZYME"/>
</dbReference>
<dbReference type="GO" id="GO:0006508">
    <property type="term" value="P:proteolysis"/>
    <property type="evidence" value="ECO:0007669"/>
    <property type="project" value="InterPro"/>
</dbReference>
<dbReference type="PANTHER" id="PTHR10454">
    <property type="entry name" value="CASPASE"/>
    <property type="match status" value="1"/>
</dbReference>
<dbReference type="PANTHER" id="PTHR10454:SF210">
    <property type="entry name" value="CASPASE-2"/>
    <property type="match status" value="1"/>
</dbReference>
<dbReference type="GO" id="GO:0004197">
    <property type="term" value="F:cysteine-type endopeptidase activity"/>
    <property type="evidence" value="ECO:0007669"/>
    <property type="project" value="InterPro"/>
</dbReference>
<dbReference type="InterPro" id="IPR029030">
    <property type="entry name" value="Caspase-like_dom_sf"/>
</dbReference>
<dbReference type="SMART" id="SM00115">
    <property type="entry name" value="CASc"/>
    <property type="match status" value="1"/>
</dbReference>
<proteinExistence type="inferred from homology"/>
<dbReference type="Gene3D" id="3.40.50.1460">
    <property type="match status" value="1"/>
</dbReference>
<accession>A0A6P7TQT0</accession>
<keyword evidence="3" id="KW-1185">Reference proteome</keyword>
<organism evidence="3 4">
    <name type="scientific">Octopus sinensis</name>
    <name type="common">East Asian common octopus</name>
    <dbReference type="NCBI Taxonomy" id="2607531"/>
    <lineage>
        <taxon>Eukaryota</taxon>
        <taxon>Metazoa</taxon>
        <taxon>Spiralia</taxon>
        <taxon>Lophotrochozoa</taxon>
        <taxon>Mollusca</taxon>
        <taxon>Cephalopoda</taxon>
        <taxon>Coleoidea</taxon>
        <taxon>Octopodiformes</taxon>
        <taxon>Octopoda</taxon>
        <taxon>Incirrata</taxon>
        <taxon>Octopodidae</taxon>
        <taxon>Octopus</taxon>
    </lineage>
</organism>
<evidence type="ECO:0000313" key="3">
    <source>
        <dbReference type="Proteomes" id="UP000515154"/>
    </source>
</evidence>
<name>A0A6P7TQT0_9MOLL</name>
<dbReference type="Proteomes" id="UP000515154">
    <property type="component" value="Unplaced"/>
</dbReference>
<evidence type="ECO:0000259" key="2">
    <source>
        <dbReference type="PROSITE" id="PS50208"/>
    </source>
</evidence>
<dbReference type="InterPro" id="IPR015917">
    <property type="entry name" value="Pept_C14A"/>
</dbReference>
<gene>
    <name evidence="4" type="primary">LOC115228053</name>
</gene>
<reference evidence="4" key="1">
    <citation type="submission" date="2025-08" db="UniProtKB">
        <authorList>
            <consortium name="RefSeq"/>
        </authorList>
    </citation>
    <scope>IDENTIFICATION</scope>
</reference>
<dbReference type="KEGG" id="osn:115228053"/>
<feature type="domain" description="Caspase family p20" evidence="2">
    <location>
        <begin position="5"/>
        <end position="126"/>
    </location>
</feature>
<dbReference type="RefSeq" id="XP_029654589.2">
    <property type="nucleotide sequence ID" value="XM_029798729.2"/>
</dbReference>
<evidence type="ECO:0000256" key="1">
    <source>
        <dbReference type="ARBA" id="ARBA00010134"/>
    </source>
</evidence>
<dbReference type="PROSITE" id="PS50208">
    <property type="entry name" value="CASPASE_P20"/>
    <property type="match status" value="1"/>
</dbReference>